<dbReference type="NCBIfam" id="TIGR02937">
    <property type="entry name" value="sigma70-ECF"/>
    <property type="match status" value="1"/>
</dbReference>
<keyword evidence="4 7" id="KW-0731">Sigma factor</keyword>
<dbReference type="GO" id="GO:0005737">
    <property type="term" value="C:cytoplasm"/>
    <property type="evidence" value="ECO:0007669"/>
    <property type="project" value="UniProtKB-SubCell"/>
</dbReference>
<dbReference type="InterPro" id="IPR013324">
    <property type="entry name" value="RNA_pol_sigma_r3/r4-like"/>
</dbReference>
<evidence type="ECO:0000256" key="4">
    <source>
        <dbReference type="ARBA" id="ARBA00023082"/>
    </source>
</evidence>
<keyword evidence="6 7" id="KW-0804">Transcription</keyword>
<feature type="domain" description="RNA polymerase sigma-70" evidence="10">
    <location>
        <begin position="254"/>
        <end position="280"/>
    </location>
</feature>
<comment type="function">
    <text evidence="7">Sigma factors are initiation factors that promote the attachment of RNA polymerase to specific initiation sites and are then released. This sigma factor is involved in regulation of expression of heat shock genes.</text>
</comment>
<feature type="short sequence motif" description="Interaction with polymerase core subunit RpoC" evidence="7">
    <location>
        <begin position="80"/>
        <end position="83"/>
    </location>
</feature>
<dbReference type="PANTHER" id="PTHR30376">
    <property type="entry name" value="SIGMA FACTOR RPOH HEAT SHOCK RELATED"/>
    <property type="match status" value="1"/>
</dbReference>
<protein>
    <recommendedName>
        <fullName evidence="7 8">RNA polymerase sigma factor RpoH</fullName>
    </recommendedName>
    <alternativeName>
        <fullName evidence="7">RNA polymerase sigma-32 factor</fullName>
    </alternativeName>
</protein>
<dbReference type="Gene3D" id="1.20.140.160">
    <property type="match status" value="1"/>
</dbReference>
<dbReference type="Gene3D" id="1.20.120.1810">
    <property type="match status" value="1"/>
</dbReference>
<keyword evidence="1 7" id="KW-0963">Cytoplasm</keyword>
<dbReference type="EMBL" id="CACVAY010000015">
    <property type="protein sequence ID" value="CAA6803603.1"/>
    <property type="molecule type" value="Genomic_DNA"/>
</dbReference>
<accession>A0A6S6S775</accession>
<comment type="subunit">
    <text evidence="7">Interacts with the RNA polymerase core enzyme.</text>
</comment>
<dbReference type="NCBIfam" id="TIGR02392">
    <property type="entry name" value="rpoH_proteo"/>
    <property type="match status" value="1"/>
</dbReference>
<comment type="similarity">
    <text evidence="7">Belongs to the sigma-70 factor family. RpoH subfamily.</text>
</comment>
<gene>
    <name evidence="7" type="primary">rpoH</name>
    <name evidence="11" type="ORF">HELGO_WM11244</name>
</gene>
<evidence type="ECO:0000256" key="7">
    <source>
        <dbReference type="HAMAP-Rule" id="MF_00961"/>
    </source>
</evidence>
<dbReference type="SUPFAM" id="SSF88659">
    <property type="entry name" value="Sigma3 and sigma4 domains of RNA polymerase sigma factors"/>
    <property type="match status" value="1"/>
</dbReference>
<dbReference type="PRINTS" id="PR00046">
    <property type="entry name" value="SIGMA70FCT"/>
</dbReference>
<dbReference type="GO" id="GO:0006352">
    <property type="term" value="P:DNA-templated transcription initiation"/>
    <property type="evidence" value="ECO:0007669"/>
    <property type="project" value="UniProtKB-UniRule"/>
</dbReference>
<dbReference type="GO" id="GO:0016987">
    <property type="term" value="F:sigma factor activity"/>
    <property type="evidence" value="ECO:0007669"/>
    <property type="project" value="UniProtKB-UniRule"/>
</dbReference>
<evidence type="ECO:0000256" key="1">
    <source>
        <dbReference type="ARBA" id="ARBA00022490"/>
    </source>
</evidence>
<evidence type="ECO:0000313" key="11">
    <source>
        <dbReference type="EMBL" id="CAA6803603.1"/>
    </source>
</evidence>
<dbReference type="AlphaFoldDB" id="A0A6S6S775"/>
<organism evidence="11">
    <name type="scientific">uncultured Thiotrichaceae bacterium</name>
    <dbReference type="NCBI Taxonomy" id="298394"/>
    <lineage>
        <taxon>Bacteria</taxon>
        <taxon>Pseudomonadati</taxon>
        <taxon>Pseudomonadota</taxon>
        <taxon>Gammaproteobacteria</taxon>
        <taxon>Thiotrichales</taxon>
        <taxon>Thiotrichaceae</taxon>
        <taxon>environmental samples</taxon>
    </lineage>
</organism>
<dbReference type="InterPro" id="IPR013325">
    <property type="entry name" value="RNA_pol_sigma_r2"/>
</dbReference>
<dbReference type="PROSITE" id="PS00716">
    <property type="entry name" value="SIGMA70_2"/>
    <property type="match status" value="1"/>
</dbReference>
<dbReference type="SUPFAM" id="SSF88946">
    <property type="entry name" value="Sigma2 domain of RNA polymerase sigma factors"/>
    <property type="match status" value="1"/>
</dbReference>
<dbReference type="InterPro" id="IPR012759">
    <property type="entry name" value="RNA_pol_sigma_RpoH_proteobac"/>
</dbReference>
<dbReference type="NCBIfam" id="NF005143">
    <property type="entry name" value="PRK06596.1"/>
    <property type="match status" value="1"/>
</dbReference>
<evidence type="ECO:0000256" key="6">
    <source>
        <dbReference type="ARBA" id="ARBA00023163"/>
    </source>
</evidence>
<evidence type="ECO:0000259" key="9">
    <source>
        <dbReference type="PROSITE" id="PS00715"/>
    </source>
</evidence>
<dbReference type="InterPro" id="IPR014284">
    <property type="entry name" value="RNA_pol_sigma-70_dom"/>
</dbReference>
<feature type="DNA-binding region" description="H-T-H motif" evidence="7">
    <location>
        <begin position="255"/>
        <end position="274"/>
    </location>
</feature>
<comment type="subcellular location">
    <subcellularLocation>
        <location evidence="7">Cytoplasm</location>
    </subcellularLocation>
</comment>
<feature type="domain" description="RNA polymerase sigma-70" evidence="9">
    <location>
        <begin position="80"/>
        <end position="93"/>
    </location>
</feature>
<dbReference type="GO" id="GO:0003677">
    <property type="term" value="F:DNA binding"/>
    <property type="evidence" value="ECO:0007669"/>
    <property type="project" value="UniProtKB-UniRule"/>
</dbReference>
<keyword evidence="2 7" id="KW-0805">Transcription regulation</keyword>
<dbReference type="PROSITE" id="PS00715">
    <property type="entry name" value="SIGMA70_1"/>
    <property type="match status" value="1"/>
</dbReference>
<name>A0A6S6S775_9GAMM</name>
<proteinExistence type="inferred from homology"/>
<dbReference type="InterPro" id="IPR000943">
    <property type="entry name" value="RNA_pol_sigma70"/>
</dbReference>
<dbReference type="Pfam" id="PF04545">
    <property type="entry name" value="Sigma70_r4"/>
    <property type="match status" value="1"/>
</dbReference>
<dbReference type="HAMAP" id="MF_00961">
    <property type="entry name" value="Sigma70_RpoH"/>
    <property type="match status" value="1"/>
</dbReference>
<feature type="region of interest" description="Sigma-70 factor domain-2" evidence="7">
    <location>
        <begin position="56"/>
        <end position="125"/>
    </location>
</feature>
<evidence type="ECO:0000256" key="5">
    <source>
        <dbReference type="ARBA" id="ARBA00023125"/>
    </source>
</evidence>
<dbReference type="InterPro" id="IPR007630">
    <property type="entry name" value="RNA_pol_sigma70_r4"/>
</dbReference>
<evidence type="ECO:0000256" key="3">
    <source>
        <dbReference type="ARBA" id="ARBA00023016"/>
    </source>
</evidence>
<dbReference type="PANTHER" id="PTHR30376:SF3">
    <property type="entry name" value="RNA POLYMERASE SIGMA FACTOR RPOH"/>
    <property type="match status" value="1"/>
</dbReference>
<keyword evidence="5 7" id="KW-0238">DNA-binding</keyword>
<dbReference type="GO" id="GO:0009408">
    <property type="term" value="P:response to heat"/>
    <property type="evidence" value="ECO:0007669"/>
    <property type="project" value="UniProtKB-UniRule"/>
</dbReference>
<dbReference type="Pfam" id="PF04542">
    <property type="entry name" value="Sigma70_r2"/>
    <property type="match status" value="1"/>
</dbReference>
<dbReference type="FunFam" id="1.20.120.1810:FF:000001">
    <property type="entry name" value="RNA polymerase sigma factor RpoH"/>
    <property type="match status" value="1"/>
</dbReference>
<dbReference type="FunFam" id="1.10.10.10:FF:000285">
    <property type="entry name" value="RNA polymerase sigma factor RpoH"/>
    <property type="match status" value="1"/>
</dbReference>
<dbReference type="InterPro" id="IPR050813">
    <property type="entry name" value="Sigma-70_Factor"/>
</dbReference>
<keyword evidence="3 7" id="KW-0346">Stress response</keyword>
<comment type="caution">
    <text evidence="7">Lacks conserved residue(s) required for the propagation of feature annotation.</text>
</comment>
<sequence>MGRALMLQNHTLAVPGADLDNYIHAVHEIPVLTAEEEKQLANQLNENKDIEAARSLVMHNLRFVIKVARGYSGYGLPLGDLVQEGNVGLMKAIKRFDPTMNVRLISFAVHWIRAEIHEFILRNWKIVKVATTKAQRKLFFNLRSGKKRLGWLNDKQVHEVANDLGVKTKDVLEMEKRMSGVDLSFDLSPGQDDDDTAYSPSQYLVNNEADPAEALEAEDWENHTQERFHTALATLDDRSKDIIASRWLAEKKATLQDLATKYSISAERVRQLENAAINKIKSDVA</sequence>
<evidence type="ECO:0000259" key="10">
    <source>
        <dbReference type="PROSITE" id="PS00716"/>
    </source>
</evidence>
<dbReference type="InterPro" id="IPR007627">
    <property type="entry name" value="RNA_pol_sigma70_r2"/>
</dbReference>
<reference evidence="11" key="1">
    <citation type="submission" date="2020-01" db="EMBL/GenBank/DDBJ databases">
        <authorList>
            <person name="Meier V. D."/>
            <person name="Meier V D."/>
        </authorList>
    </citation>
    <scope>NUCLEOTIDE SEQUENCE</scope>
    <source>
        <strain evidence="11">HLG_WM_MAG_07</strain>
    </source>
</reference>
<evidence type="ECO:0000256" key="8">
    <source>
        <dbReference type="NCBIfam" id="TIGR02392"/>
    </source>
</evidence>
<evidence type="ECO:0000256" key="2">
    <source>
        <dbReference type="ARBA" id="ARBA00023015"/>
    </source>
</evidence>